<dbReference type="AlphaFoldDB" id="A0A3N4I5H0"/>
<feature type="domain" description="Origin recognition complex subunit 3 N-terminal" evidence="7">
    <location>
        <begin position="61"/>
        <end position="404"/>
    </location>
</feature>
<comment type="similarity">
    <text evidence="2">Belongs to the ORC3 family.</text>
</comment>
<reference evidence="9 10" key="1">
    <citation type="journal article" date="2018" name="Nat. Ecol. Evol.">
        <title>Pezizomycetes genomes reveal the molecular basis of ectomycorrhizal truffle lifestyle.</title>
        <authorList>
            <person name="Murat C."/>
            <person name="Payen T."/>
            <person name="Noel B."/>
            <person name="Kuo A."/>
            <person name="Morin E."/>
            <person name="Chen J."/>
            <person name="Kohler A."/>
            <person name="Krizsan K."/>
            <person name="Balestrini R."/>
            <person name="Da Silva C."/>
            <person name="Montanini B."/>
            <person name="Hainaut M."/>
            <person name="Levati E."/>
            <person name="Barry K.W."/>
            <person name="Belfiori B."/>
            <person name="Cichocki N."/>
            <person name="Clum A."/>
            <person name="Dockter R.B."/>
            <person name="Fauchery L."/>
            <person name="Guy J."/>
            <person name="Iotti M."/>
            <person name="Le Tacon F."/>
            <person name="Lindquist E.A."/>
            <person name="Lipzen A."/>
            <person name="Malagnac F."/>
            <person name="Mello A."/>
            <person name="Molinier V."/>
            <person name="Miyauchi S."/>
            <person name="Poulain J."/>
            <person name="Riccioni C."/>
            <person name="Rubini A."/>
            <person name="Sitrit Y."/>
            <person name="Splivallo R."/>
            <person name="Traeger S."/>
            <person name="Wang M."/>
            <person name="Zifcakova L."/>
            <person name="Wipf D."/>
            <person name="Zambonelli A."/>
            <person name="Paolocci F."/>
            <person name="Nowrousian M."/>
            <person name="Ottonello S."/>
            <person name="Baldrian P."/>
            <person name="Spatafora J.W."/>
            <person name="Henrissat B."/>
            <person name="Nagy L.G."/>
            <person name="Aury J.M."/>
            <person name="Wincker P."/>
            <person name="Grigoriev I.V."/>
            <person name="Bonfante P."/>
            <person name="Martin F.M."/>
        </authorList>
    </citation>
    <scope>NUCLEOTIDE SEQUENCE [LARGE SCALE GENOMIC DNA]</scope>
    <source>
        <strain evidence="9 10">RN42</strain>
    </source>
</reference>
<dbReference type="Pfam" id="PF07034">
    <property type="entry name" value="ORC3_N"/>
    <property type="match status" value="1"/>
</dbReference>
<feature type="compositionally biased region" description="Acidic residues" evidence="6">
    <location>
        <begin position="677"/>
        <end position="696"/>
    </location>
</feature>
<keyword evidence="10" id="KW-1185">Reference proteome</keyword>
<name>A0A3N4I5H0_ASCIM</name>
<protein>
    <submittedName>
        <fullName evidence="9">Uncharacterized protein</fullName>
    </submittedName>
</protein>
<evidence type="ECO:0000259" key="8">
    <source>
        <dbReference type="Pfam" id="PF18137"/>
    </source>
</evidence>
<dbReference type="Pfam" id="PF18137">
    <property type="entry name" value="WHD_ORC"/>
    <property type="match status" value="1"/>
</dbReference>
<dbReference type="GO" id="GO:0005656">
    <property type="term" value="C:nuclear pre-replicative complex"/>
    <property type="evidence" value="ECO:0007669"/>
    <property type="project" value="TreeGrafter"/>
</dbReference>
<proteinExistence type="inferred from homology"/>
<dbReference type="GO" id="GO:0031261">
    <property type="term" value="C:DNA replication preinitiation complex"/>
    <property type="evidence" value="ECO:0007669"/>
    <property type="project" value="TreeGrafter"/>
</dbReference>
<dbReference type="InterPro" id="IPR045667">
    <property type="entry name" value="ORC3_N"/>
</dbReference>
<dbReference type="STRING" id="1160509.A0A3N4I5H0"/>
<dbReference type="CDD" id="cd20704">
    <property type="entry name" value="Orc3"/>
    <property type="match status" value="1"/>
</dbReference>
<evidence type="ECO:0000256" key="6">
    <source>
        <dbReference type="SAM" id="MobiDB-lite"/>
    </source>
</evidence>
<dbReference type="InterPro" id="IPR040855">
    <property type="entry name" value="ORC_WH_C"/>
</dbReference>
<evidence type="ECO:0000256" key="2">
    <source>
        <dbReference type="ARBA" id="ARBA00010977"/>
    </source>
</evidence>
<dbReference type="GO" id="GO:0005664">
    <property type="term" value="C:nuclear origin of replication recognition complex"/>
    <property type="evidence" value="ECO:0007669"/>
    <property type="project" value="InterPro"/>
</dbReference>
<gene>
    <name evidence="9" type="ORF">BJ508DRAFT_414781</name>
</gene>
<keyword evidence="5" id="KW-0539">Nucleus</keyword>
<keyword evidence="3" id="KW-0235">DNA replication</keyword>
<evidence type="ECO:0000256" key="3">
    <source>
        <dbReference type="ARBA" id="ARBA00022705"/>
    </source>
</evidence>
<feature type="region of interest" description="Disordered" evidence="6">
    <location>
        <begin position="1"/>
        <end position="54"/>
    </location>
</feature>
<evidence type="ECO:0000313" key="9">
    <source>
        <dbReference type="EMBL" id="RPA81333.1"/>
    </source>
</evidence>
<sequence>MPGSIAESEGDYDPREHQPCYIFTPANIQPPPAKRRKVEPATGKRGRKGRNTRIIPDEEENVEVENVEGEAPCPFPRLLDGEEPAAMAVRRWETYNRLWRNIEETVEDVLEGMDVGAVNGICKFVAEASEQRPESNQQQELEDLEMNGEEAEEEEENLFDEDDEAETTIRTGLVLAGPNIASHSVLFAKVKARIAQEGVGRVILLTSSDSGGIKGILKKIVKEGTQGEASGEEEDEVDVGRDRSGKKLLNYDLQILVDWVSKKGNQAGKIVVAIQDTEAFDPNILAQLVDLMIAYLNRIPFVLLLGVATSIDITQSKLPKSTIRKLDCKKFDVERAEECLDEVFKHAVIGGVDEILPPAIHLGPNICDLLIKRQNEYTISIQGFISALKFVYMTHFFGNPLSVILGFESEEDLNNVLTPVHIKAIRNLQSFRRLVEHHLSKKETHVVRLLLSDDDYLKTRIHHTLIRSQEHALQASLIISIFKTARSFTYVSSMPLPPLPELHIKLLTGTFHNSSTVREFLMAVKKLNSHKLTDFLRTLTTQYPKSPLSEELVKYLAGLETLLRDLPSHARSIPLQLPTSSRLVPAPSTPSDALGEKTVLFNHIISQVHTTLQNFFSSQSILLRDTNGTGIENGFLSEVICYDWVSPSRECFMPNIRGVVEGAIFNPKDWLPCECCPGDDESDEESEDEDGAENEDGKESRKRKKDQGEMGVLSATQPATTVLYRLYCESGALINMYDLWQAFWSIVGGDDDEEEESQDGEKGMTKELAQALFYRGVAELRFLGFVKYTKRKRDCLAKLAWKGL</sequence>
<dbReference type="EMBL" id="ML119680">
    <property type="protein sequence ID" value="RPA81333.1"/>
    <property type="molecule type" value="Genomic_DNA"/>
</dbReference>
<evidence type="ECO:0000259" key="7">
    <source>
        <dbReference type="Pfam" id="PF07034"/>
    </source>
</evidence>
<comment type="subcellular location">
    <subcellularLocation>
        <location evidence="1">Nucleus</location>
    </subcellularLocation>
</comment>
<dbReference type="GO" id="GO:0006270">
    <property type="term" value="P:DNA replication initiation"/>
    <property type="evidence" value="ECO:0007669"/>
    <property type="project" value="TreeGrafter"/>
</dbReference>
<dbReference type="PANTHER" id="PTHR12748">
    <property type="entry name" value="ORIGIN RECOGNITION COMPLEX SUBUNIT 3"/>
    <property type="match status" value="1"/>
</dbReference>
<dbReference type="InterPro" id="IPR020795">
    <property type="entry name" value="ORC3"/>
</dbReference>
<accession>A0A3N4I5H0</accession>
<evidence type="ECO:0000256" key="4">
    <source>
        <dbReference type="ARBA" id="ARBA00023125"/>
    </source>
</evidence>
<feature type="region of interest" description="Disordered" evidence="6">
    <location>
        <begin position="676"/>
        <end position="710"/>
    </location>
</feature>
<keyword evidence="4" id="KW-0238">DNA-binding</keyword>
<feature type="domain" description="Origin recognition complex subunit 3 winged helix C-terminal" evidence="8">
    <location>
        <begin position="657"/>
        <end position="801"/>
    </location>
</feature>
<evidence type="ECO:0000313" key="10">
    <source>
        <dbReference type="Proteomes" id="UP000275078"/>
    </source>
</evidence>
<organism evidence="9 10">
    <name type="scientific">Ascobolus immersus RN42</name>
    <dbReference type="NCBI Taxonomy" id="1160509"/>
    <lineage>
        <taxon>Eukaryota</taxon>
        <taxon>Fungi</taxon>
        <taxon>Dikarya</taxon>
        <taxon>Ascomycota</taxon>
        <taxon>Pezizomycotina</taxon>
        <taxon>Pezizomycetes</taxon>
        <taxon>Pezizales</taxon>
        <taxon>Ascobolaceae</taxon>
        <taxon>Ascobolus</taxon>
    </lineage>
</organism>
<feature type="region of interest" description="Disordered" evidence="6">
    <location>
        <begin position="129"/>
        <end position="161"/>
    </location>
</feature>
<dbReference type="GO" id="GO:0003688">
    <property type="term" value="F:DNA replication origin binding"/>
    <property type="evidence" value="ECO:0007669"/>
    <property type="project" value="TreeGrafter"/>
</dbReference>
<dbReference type="Proteomes" id="UP000275078">
    <property type="component" value="Unassembled WGS sequence"/>
</dbReference>
<evidence type="ECO:0000256" key="1">
    <source>
        <dbReference type="ARBA" id="ARBA00004123"/>
    </source>
</evidence>
<evidence type="ECO:0000256" key="5">
    <source>
        <dbReference type="ARBA" id="ARBA00023242"/>
    </source>
</evidence>
<feature type="compositionally biased region" description="Acidic residues" evidence="6">
    <location>
        <begin position="140"/>
        <end position="161"/>
    </location>
</feature>
<dbReference type="OrthoDB" id="10265211at2759"/>
<dbReference type="PANTHER" id="PTHR12748:SF0">
    <property type="entry name" value="ORIGIN RECOGNITION COMPLEX SUBUNIT 3"/>
    <property type="match status" value="1"/>
</dbReference>